<evidence type="ECO:0000259" key="6">
    <source>
        <dbReference type="Pfam" id="PF00692"/>
    </source>
</evidence>
<dbReference type="Gene3D" id="2.70.40.10">
    <property type="match status" value="1"/>
</dbReference>
<dbReference type="GO" id="GO:0000287">
    <property type="term" value="F:magnesium ion binding"/>
    <property type="evidence" value="ECO:0007669"/>
    <property type="project" value="InterPro"/>
</dbReference>
<keyword evidence="4" id="KW-0546">Nucleotide metabolism</keyword>
<dbReference type="SUPFAM" id="SSF51283">
    <property type="entry name" value="dUTPase-like"/>
    <property type="match status" value="1"/>
</dbReference>
<sequence>MELKFKKLQEDAVLPSYANPNDAGLDLTAISFTQEFDKSGKLVLVYHTGLSVEIPEGHMGLIFMRSSVSQKSMSMCNAVAVIDCDYKGEILLKFKITTDALPTIYQPGEKIAQLVVMPYPKMEPIIVEELAGEDRGGGFGSTDKKEENENAEQGRESGSTEGDNQSVQ</sequence>
<keyword evidence="3" id="KW-0378">Hydrolase</keyword>
<dbReference type="GO" id="GO:0004170">
    <property type="term" value="F:dUTP diphosphatase activity"/>
    <property type="evidence" value="ECO:0007669"/>
    <property type="project" value="UniProtKB-EC"/>
</dbReference>
<evidence type="ECO:0000256" key="3">
    <source>
        <dbReference type="ARBA" id="ARBA00022801"/>
    </source>
</evidence>
<dbReference type="RefSeq" id="YP_010110864.1">
    <property type="nucleotide sequence ID" value="NC_055875.1"/>
</dbReference>
<evidence type="ECO:0000256" key="5">
    <source>
        <dbReference type="SAM" id="MobiDB-lite"/>
    </source>
</evidence>
<accession>A0A7M1RWN3</accession>
<dbReference type="CDD" id="cd07557">
    <property type="entry name" value="trimeric_dUTPase"/>
    <property type="match status" value="1"/>
</dbReference>
<evidence type="ECO:0000313" key="7">
    <source>
        <dbReference type="EMBL" id="QOR58706.1"/>
    </source>
</evidence>
<dbReference type="Pfam" id="PF00692">
    <property type="entry name" value="dUTPase"/>
    <property type="match status" value="1"/>
</dbReference>
<dbReference type="Proteomes" id="UP000593744">
    <property type="component" value="Segment"/>
</dbReference>
<dbReference type="InterPro" id="IPR033704">
    <property type="entry name" value="dUTPase_trimeric"/>
</dbReference>
<protein>
    <recommendedName>
        <fullName evidence="2">dUTP diphosphatase</fullName>
        <ecNumber evidence="2">3.6.1.23</ecNumber>
    </recommendedName>
</protein>
<evidence type="ECO:0000256" key="4">
    <source>
        <dbReference type="ARBA" id="ARBA00023080"/>
    </source>
</evidence>
<dbReference type="InterPro" id="IPR008181">
    <property type="entry name" value="dUTPase"/>
</dbReference>
<evidence type="ECO:0000256" key="1">
    <source>
        <dbReference type="ARBA" id="ARBA00006581"/>
    </source>
</evidence>
<evidence type="ECO:0000256" key="2">
    <source>
        <dbReference type="ARBA" id="ARBA00012379"/>
    </source>
</evidence>
<comment type="similarity">
    <text evidence="1">Belongs to the dUTPase family.</text>
</comment>
<dbReference type="EC" id="3.6.1.23" evidence="2"/>
<evidence type="ECO:0000313" key="8">
    <source>
        <dbReference type="Proteomes" id="UP000593744"/>
    </source>
</evidence>
<reference evidence="7 8" key="1">
    <citation type="submission" date="2020-07" db="EMBL/GenBank/DDBJ databases">
        <title>Taxonomic proposal: Crassvirales, a new order of highly abundant and diverse bacterial viruses.</title>
        <authorList>
            <person name="Shkoporov A.N."/>
            <person name="Stockdale S.R."/>
            <person name="Guerin E."/>
            <person name="Ross R.P."/>
            <person name="Hill C."/>
        </authorList>
    </citation>
    <scope>NUCLEOTIDE SEQUENCE [LARGE SCALE GENOMIC DNA]</scope>
</reference>
<dbReference type="GO" id="GO:0006226">
    <property type="term" value="P:dUMP biosynthetic process"/>
    <property type="evidence" value="ECO:0007669"/>
    <property type="project" value="InterPro"/>
</dbReference>
<dbReference type="InterPro" id="IPR029054">
    <property type="entry name" value="dUTPase-like"/>
</dbReference>
<dbReference type="GeneID" id="65129186"/>
<dbReference type="PANTHER" id="PTHR11241:SF0">
    <property type="entry name" value="DEOXYURIDINE 5'-TRIPHOSPHATE NUCLEOTIDOHYDROLASE"/>
    <property type="match status" value="1"/>
</dbReference>
<dbReference type="GO" id="GO:0046081">
    <property type="term" value="P:dUTP catabolic process"/>
    <property type="evidence" value="ECO:0007669"/>
    <property type="project" value="InterPro"/>
</dbReference>
<organism evidence="7 8">
    <name type="scientific">uncultured phage cr10_1</name>
    <dbReference type="NCBI Taxonomy" id="2772066"/>
    <lineage>
        <taxon>Viruses</taxon>
        <taxon>Duplodnaviria</taxon>
        <taxon>Heunggongvirae</taxon>
        <taxon>Uroviricota</taxon>
        <taxon>Caudoviricetes</taxon>
        <taxon>Crassvirales</taxon>
        <taxon>Suoliviridae</taxon>
        <taxon>Boorivirinae</taxon>
        <taxon>Canhaevirus</taxon>
        <taxon>Canhaevirus hiberniae</taxon>
    </lineage>
</organism>
<keyword evidence="8" id="KW-1185">Reference proteome</keyword>
<proteinExistence type="inferred from homology"/>
<dbReference type="InterPro" id="IPR036157">
    <property type="entry name" value="dUTPase-like_sf"/>
</dbReference>
<dbReference type="EMBL" id="MT774382">
    <property type="protein sequence ID" value="QOR58706.1"/>
    <property type="molecule type" value="Genomic_DNA"/>
</dbReference>
<name>A0A7M1RWN3_9CAUD</name>
<dbReference type="KEGG" id="vg:65129186"/>
<feature type="domain" description="dUTPase-like" evidence="6">
    <location>
        <begin position="12"/>
        <end position="142"/>
    </location>
</feature>
<feature type="compositionally biased region" description="Polar residues" evidence="5">
    <location>
        <begin position="156"/>
        <end position="168"/>
    </location>
</feature>
<feature type="region of interest" description="Disordered" evidence="5">
    <location>
        <begin position="130"/>
        <end position="168"/>
    </location>
</feature>
<feature type="compositionally biased region" description="Basic and acidic residues" evidence="5">
    <location>
        <begin position="132"/>
        <end position="155"/>
    </location>
</feature>
<dbReference type="PANTHER" id="PTHR11241">
    <property type="entry name" value="DEOXYURIDINE 5'-TRIPHOSPHATE NUCLEOTIDOHYDROLASE"/>
    <property type="match status" value="1"/>
</dbReference>